<dbReference type="AlphaFoldDB" id="A0AAD4SNI0"/>
<sequence>MKERLVCAEYRIGVMELILGTGISKSGIRNEDLGFVFDRGKAARKSYDTDNIPCLLRFRISRAMGFVFDRGNGEMTTKICRVLEASHRS</sequence>
<proteinExistence type="predicted"/>
<comment type="caution">
    <text evidence="1">The sequence shown here is derived from an EMBL/GenBank/DDBJ whole genome shotgun (WGS) entry which is preliminary data.</text>
</comment>
<accession>A0AAD4SNI0</accession>
<evidence type="ECO:0000313" key="2">
    <source>
        <dbReference type="Proteomes" id="UP001202328"/>
    </source>
</evidence>
<dbReference type="EMBL" id="JAJJMB010009441">
    <property type="protein sequence ID" value="KAI3913706.1"/>
    <property type="molecule type" value="Genomic_DNA"/>
</dbReference>
<name>A0AAD4SNI0_9MAGN</name>
<gene>
    <name evidence="1" type="ORF">MKW98_011767</name>
</gene>
<keyword evidence="2" id="KW-1185">Reference proteome</keyword>
<organism evidence="1 2">
    <name type="scientific">Papaver atlanticum</name>
    <dbReference type="NCBI Taxonomy" id="357466"/>
    <lineage>
        <taxon>Eukaryota</taxon>
        <taxon>Viridiplantae</taxon>
        <taxon>Streptophyta</taxon>
        <taxon>Embryophyta</taxon>
        <taxon>Tracheophyta</taxon>
        <taxon>Spermatophyta</taxon>
        <taxon>Magnoliopsida</taxon>
        <taxon>Ranunculales</taxon>
        <taxon>Papaveraceae</taxon>
        <taxon>Papaveroideae</taxon>
        <taxon>Papaver</taxon>
    </lineage>
</organism>
<dbReference type="Proteomes" id="UP001202328">
    <property type="component" value="Unassembled WGS sequence"/>
</dbReference>
<evidence type="ECO:0000313" key="1">
    <source>
        <dbReference type="EMBL" id="KAI3913706.1"/>
    </source>
</evidence>
<reference evidence="1" key="1">
    <citation type="submission" date="2022-04" db="EMBL/GenBank/DDBJ databases">
        <title>A functionally conserved STORR gene fusion in Papaver species that diverged 16.8 million years ago.</title>
        <authorList>
            <person name="Catania T."/>
        </authorList>
    </citation>
    <scope>NUCLEOTIDE SEQUENCE</scope>
    <source>
        <strain evidence="1">S-188037</strain>
    </source>
</reference>
<protein>
    <submittedName>
        <fullName evidence="1">Uncharacterized protein</fullName>
    </submittedName>
</protein>